<dbReference type="EMBL" id="LFMI01000551">
    <property type="protein sequence ID" value="OTA04893.1"/>
    <property type="molecule type" value="Genomic_DNA"/>
</dbReference>
<name>A0A2H2ZCH9_TRIPA</name>
<accession>A0A2H2ZCH9</accession>
<protein>
    <submittedName>
        <fullName evidence="1">Uncharacterized protein</fullName>
    </submittedName>
</protein>
<dbReference type="AlphaFoldDB" id="A0A2H2ZCH9"/>
<evidence type="ECO:0000313" key="1">
    <source>
        <dbReference type="EMBL" id="OTA04893.1"/>
    </source>
</evidence>
<proteinExistence type="predicted"/>
<dbReference type="Proteomes" id="UP000219286">
    <property type="component" value="Unassembled WGS sequence"/>
</dbReference>
<keyword evidence="2" id="KW-1185">Reference proteome</keyword>
<comment type="caution">
    <text evidence="1">The sequence shown here is derived from an EMBL/GenBank/DDBJ whole genome shotgun (WGS) entry which is preliminary data.</text>
</comment>
<reference evidence="1 2" key="1">
    <citation type="journal article" date="2015" name="Genome Announc.">
        <title>Genome sequence and annotation of Trichoderma parareesei, the ancestor of the cellulase producer Trichoderma reesei.</title>
        <authorList>
            <person name="Yang D."/>
            <person name="Pomraning K."/>
            <person name="Kopchinskiy A."/>
            <person name="Karimi Aghcheh R."/>
            <person name="Atanasova L."/>
            <person name="Chenthamara K."/>
            <person name="Baker S.E."/>
            <person name="Zhang R."/>
            <person name="Shen Q."/>
            <person name="Freitag M."/>
            <person name="Kubicek C.P."/>
            <person name="Druzhinina I.S."/>
        </authorList>
    </citation>
    <scope>NUCLEOTIDE SEQUENCE [LARGE SCALE GENOMIC DNA]</scope>
    <source>
        <strain evidence="1 2">CBS 125925</strain>
    </source>
</reference>
<organism evidence="1 2">
    <name type="scientific">Trichoderma parareesei</name>
    <name type="common">Filamentous fungus</name>
    <dbReference type="NCBI Taxonomy" id="858221"/>
    <lineage>
        <taxon>Eukaryota</taxon>
        <taxon>Fungi</taxon>
        <taxon>Dikarya</taxon>
        <taxon>Ascomycota</taxon>
        <taxon>Pezizomycotina</taxon>
        <taxon>Sordariomycetes</taxon>
        <taxon>Hypocreomycetidae</taxon>
        <taxon>Hypocreales</taxon>
        <taxon>Hypocreaceae</taxon>
        <taxon>Trichoderma</taxon>
    </lineage>
</organism>
<evidence type="ECO:0000313" key="2">
    <source>
        <dbReference type="Proteomes" id="UP000219286"/>
    </source>
</evidence>
<sequence>MVFSIMQLMGVTLDPSNFDPHDRLGVTIALASKILDQGGSADWLGLPAKIPPCLQLSTFPQFAKTHVAGEARFLRAGKWCTGRSLDDWAFAYASWDRDTWKQRLYGTMDDKGYLIFTRKACKVVPVLSAARDDCSRWPLLQDTEGLVWLALDESEWLDIDKHTQQQVGNHVNRASKCYMVPLWDFMEPVMANKAEIKDLALANSITKFMLLTEHATGKYHVMSYFYSRKIDGFNDWKERIEHWNELEFAVGGPDPPTMSSEWCREA</sequence>
<gene>
    <name evidence="1" type="ORF">A9Z42_0055020</name>
</gene>